<dbReference type="EMBL" id="CP048836">
    <property type="protein sequence ID" value="QID17534.1"/>
    <property type="molecule type" value="Genomic_DNA"/>
</dbReference>
<dbReference type="PANTHER" id="PTHR42834">
    <property type="entry name" value="ENDONUCLEASE/EXONUCLEASE/PHOSPHATASE FAMILY PROTEIN (AFU_ORTHOLOGUE AFUA_3G09210)"/>
    <property type="match status" value="1"/>
</dbReference>
<name>A0A6C1B5L9_9RHOO</name>
<dbReference type="NCBIfam" id="NF035944">
    <property type="entry name" value="PEPxxWA-CTERM"/>
    <property type="match status" value="1"/>
</dbReference>
<dbReference type="Gene3D" id="3.60.10.10">
    <property type="entry name" value="Endonuclease/exonuclease/phosphatase"/>
    <property type="match status" value="1"/>
</dbReference>
<dbReference type="RefSeq" id="WP_173764699.1">
    <property type="nucleotide sequence ID" value="NZ_CP048836.1"/>
</dbReference>
<gene>
    <name evidence="4" type="ORF">G3580_07690</name>
</gene>
<dbReference type="SUPFAM" id="SSF56219">
    <property type="entry name" value="DNase I-like"/>
    <property type="match status" value="1"/>
</dbReference>
<dbReference type="InterPro" id="IPR036691">
    <property type="entry name" value="Endo/exonu/phosph_ase_sf"/>
</dbReference>
<dbReference type="KEGG" id="azq:G3580_07690"/>
<dbReference type="InterPro" id="IPR013424">
    <property type="entry name" value="Ice-binding_C"/>
</dbReference>
<protein>
    <submittedName>
        <fullName evidence="4">PEPxxWA-CTERM sorting domain-containing protein</fullName>
    </submittedName>
</protein>
<keyword evidence="1" id="KW-0732">Signal</keyword>
<dbReference type="Pfam" id="PF07589">
    <property type="entry name" value="PEP-CTERM"/>
    <property type="match status" value="1"/>
</dbReference>
<evidence type="ECO:0000259" key="2">
    <source>
        <dbReference type="Pfam" id="PF07589"/>
    </source>
</evidence>
<feature type="signal peptide" evidence="1">
    <location>
        <begin position="1"/>
        <end position="23"/>
    </location>
</feature>
<dbReference type="PANTHER" id="PTHR42834:SF1">
    <property type="entry name" value="ENDONUCLEASE_EXONUCLEASE_PHOSPHATASE FAMILY PROTEIN (AFU_ORTHOLOGUE AFUA_3G09210)"/>
    <property type="match status" value="1"/>
</dbReference>
<dbReference type="CDD" id="cd10283">
    <property type="entry name" value="MnuA_DNase1-like"/>
    <property type="match status" value="1"/>
</dbReference>
<feature type="chain" id="PRO_5025425446" evidence="1">
    <location>
        <begin position="24"/>
        <end position="618"/>
    </location>
</feature>
<dbReference type="Pfam" id="PF19580">
    <property type="entry name" value="Exo_endo_phos_3"/>
    <property type="match status" value="1"/>
</dbReference>
<dbReference type="AlphaFoldDB" id="A0A6C1B5L9"/>
<feature type="domain" description="Ice-binding protein C-terminal" evidence="2">
    <location>
        <begin position="592"/>
        <end position="617"/>
    </location>
</feature>
<reference evidence="4 5" key="1">
    <citation type="submission" date="2020-02" db="EMBL/GenBank/DDBJ databases">
        <title>Nitrogenibacter mangrovi gen. nov., sp. nov. isolated from mangrove sediment, a denitrifying betaproteobacterium.</title>
        <authorList>
            <person name="Liao H."/>
            <person name="Tian Y."/>
        </authorList>
    </citation>
    <scope>NUCLEOTIDE SEQUENCE [LARGE SCALE GENOMIC DNA]</scope>
    <source>
        <strain evidence="4 5">M9-3-2</strain>
    </source>
</reference>
<feature type="domain" description="Endonuclease/exonuclease/phosphatase" evidence="3">
    <location>
        <begin position="424"/>
        <end position="570"/>
    </location>
</feature>
<evidence type="ECO:0000313" key="4">
    <source>
        <dbReference type="EMBL" id="QID17534.1"/>
    </source>
</evidence>
<sequence length="618" mass="64261">MTITRLTPIAAMLLLALQGNAHALTIGDIQGTTHLSPYAGSVVSNVDGIVTAVSGNGFWMQDVVPDGNALTSDGVFVFTGSRARPTVGDRVLASGRVDEYRPGGAANNLTTTELNLSFGSNAWTRVSAGNALPAAVVIGSGGLLAPTTAIAPDVGNVETSGHVLDPDTYAMDFYEHLEGMRVSLASAAVVGPNARYGEIPVISGDQVGSTLTSARGDVVISPTNFNPHRLILDDGLVSTPVVNVGDQLSNVVGVLDYSFSNYKLQITSAPTVSRGALVPEVAAPRAANRLAIASYNVENLAGNAASSRFDAIAQQIVGNLASPQLIALQEVQDNTGASNDGVVASEQTLDRLTTAIKAAGGRDYGYVVIDPVNNADGGQPGGNIRNAYLYDKSTVSFAGAVGSATEAIAVLPDGSLSLDAGRIDPTNTAFDDSRKPLVAQFDIGGENFVLINTHFNSKGGDEPLFGPNQAPERGSEVERLAQAEAVAAFVTELLAADPETPIIALGDFNDFQFADALQPLVDAGLTSLVNTLPANERYSYNYEGNAQVLDQMFVSAAVLGDPSMVYDILHINSEFAAQISDHDPQLLSLAMPVPEPGTWALMLAGVGLVAGAARRRRS</sequence>
<accession>A0A6C1B5L9</accession>
<organism evidence="4 5">
    <name type="scientific">Nitrogeniibacter mangrovi</name>
    <dbReference type="NCBI Taxonomy" id="2016596"/>
    <lineage>
        <taxon>Bacteria</taxon>
        <taxon>Pseudomonadati</taxon>
        <taxon>Pseudomonadota</taxon>
        <taxon>Betaproteobacteria</taxon>
        <taxon>Rhodocyclales</taxon>
        <taxon>Zoogloeaceae</taxon>
        <taxon>Nitrogeniibacter</taxon>
    </lineage>
</organism>
<evidence type="ECO:0000256" key="1">
    <source>
        <dbReference type="SAM" id="SignalP"/>
    </source>
</evidence>
<evidence type="ECO:0000259" key="3">
    <source>
        <dbReference type="Pfam" id="PF19580"/>
    </source>
</evidence>
<evidence type="ECO:0000313" key="5">
    <source>
        <dbReference type="Proteomes" id="UP000501991"/>
    </source>
</evidence>
<dbReference type="NCBIfam" id="TIGR02595">
    <property type="entry name" value="PEP_CTERM"/>
    <property type="match status" value="1"/>
</dbReference>
<keyword evidence="5" id="KW-1185">Reference proteome</keyword>
<dbReference type="GO" id="GO:0003824">
    <property type="term" value="F:catalytic activity"/>
    <property type="evidence" value="ECO:0007669"/>
    <property type="project" value="InterPro"/>
</dbReference>
<proteinExistence type="predicted"/>
<dbReference type="CDD" id="cd04486">
    <property type="entry name" value="YhcR_OBF_like"/>
    <property type="match status" value="1"/>
</dbReference>
<dbReference type="InterPro" id="IPR005135">
    <property type="entry name" value="Endo/exonuclease/phosphatase"/>
</dbReference>
<dbReference type="Proteomes" id="UP000501991">
    <property type="component" value="Chromosome"/>
</dbReference>